<evidence type="ECO:0000313" key="4">
    <source>
        <dbReference type="EMBL" id="MDC2889391.1"/>
    </source>
</evidence>
<dbReference type="InterPro" id="IPR051201">
    <property type="entry name" value="Chloro_Bact_Ser_Proteases"/>
</dbReference>
<dbReference type="PANTHER" id="PTHR43343">
    <property type="entry name" value="PEPTIDASE S12"/>
    <property type="match status" value="1"/>
</dbReference>
<evidence type="ECO:0000256" key="3">
    <source>
        <dbReference type="SAM" id="SignalP"/>
    </source>
</evidence>
<proteinExistence type="predicted"/>
<dbReference type="GO" id="GO:0006508">
    <property type="term" value="P:proteolysis"/>
    <property type="evidence" value="ECO:0007669"/>
    <property type="project" value="UniProtKB-KW"/>
</dbReference>
<dbReference type="Pfam" id="PF13365">
    <property type="entry name" value="Trypsin_2"/>
    <property type="match status" value="1"/>
</dbReference>
<name>A0ABT5FDD4_9GAMM</name>
<keyword evidence="1 4" id="KW-0645">Protease</keyword>
<gene>
    <name evidence="4" type="ORF">PN838_12125</name>
</gene>
<dbReference type="Proteomes" id="UP001528411">
    <property type="component" value="Unassembled WGS sequence"/>
</dbReference>
<keyword evidence="5" id="KW-1185">Reference proteome</keyword>
<evidence type="ECO:0000256" key="1">
    <source>
        <dbReference type="ARBA" id="ARBA00022670"/>
    </source>
</evidence>
<organism evidence="4 5">
    <name type="scientific">Psychrosphaera algicola</name>
    <dbReference type="NCBI Taxonomy" id="3023714"/>
    <lineage>
        <taxon>Bacteria</taxon>
        <taxon>Pseudomonadati</taxon>
        <taxon>Pseudomonadota</taxon>
        <taxon>Gammaproteobacteria</taxon>
        <taxon>Alteromonadales</taxon>
        <taxon>Pseudoalteromonadaceae</taxon>
        <taxon>Psychrosphaera</taxon>
    </lineage>
</organism>
<feature type="signal peptide" evidence="3">
    <location>
        <begin position="1"/>
        <end position="25"/>
    </location>
</feature>
<dbReference type="RefSeq" id="WP_215963401.1">
    <property type="nucleotide sequence ID" value="NZ_JAQOMS010000002.1"/>
</dbReference>
<dbReference type="GO" id="GO:0008233">
    <property type="term" value="F:peptidase activity"/>
    <property type="evidence" value="ECO:0007669"/>
    <property type="project" value="UniProtKB-KW"/>
</dbReference>
<keyword evidence="2" id="KW-0378">Hydrolase</keyword>
<evidence type="ECO:0000256" key="2">
    <source>
        <dbReference type="ARBA" id="ARBA00022801"/>
    </source>
</evidence>
<feature type="chain" id="PRO_5045250090" evidence="3">
    <location>
        <begin position="26"/>
        <end position="426"/>
    </location>
</feature>
<dbReference type="PANTHER" id="PTHR43343:SF6">
    <property type="entry name" value="PROTEASE DO-LIKE 5, CHLOROPLASTIC ISOFORM X1"/>
    <property type="match status" value="1"/>
</dbReference>
<protein>
    <submittedName>
        <fullName evidence="4">Serine protease</fullName>
    </submittedName>
</protein>
<evidence type="ECO:0000313" key="5">
    <source>
        <dbReference type="Proteomes" id="UP001528411"/>
    </source>
</evidence>
<keyword evidence="3" id="KW-0732">Signal</keyword>
<comment type="caution">
    <text evidence="4">The sequence shown here is derived from an EMBL/GenBank/DDBJ whole genome shotgun (WGS) entry which is preliminary data.</text>
</comment>
<sequence>MQLFRHLVVSCLVLFSFIFSFQTKANEAEALFSNYSPALVQIKCINIESGQKSSIGTGFFISESGHIVTNYHVISNFIQSPEQYRLELLDNNEQTHIVDVVDIDVINDLAILDAKQPWPVHFPLASEPPTKGQEIYSLGNPHDLGMIVVPGTYNGIKSKSFYKRIHFTGSINSGMSGGPTVDEFGNVVGINVASAGNQIGFLVPVDRLFNLREQALETLDVKKEEAFFVERITKQLTENQSALFQDLIQSEWPLYSLGQAKVPNELSDFMPCWGDSNQDKEKELYTAASTNCALNERIYLSSDMTTGHAQMGFSWIHSDKLNELQLATLFTQTLNRQYSRNNAGQDDVTDFYCQEALINNTLKTTSKGISCVRAYRKYPGLYDVRFHSLLLDKNDQTLVGRYVLQGVSETTAQSFFTKFVESISWN</sequence>
<accession>A0ABT5FDD4</accession>
<dbReference type="EMBL" id="JAQOMS010000002">
    <property type="protein sequence ID" value="MDC2889391.1"/>
    <property type="molecule type" value="Genomic_DNA"/>
</dbReference>
<reference evidence="4 5" key="1">
    <citation type="submission" date="2023-01" db="EMBL/GenBank/DDBJ databases">
        <title>Psychrosphaera sp. nov., isolated from marine algae.</title>
        <authorList>
            <person name="Bayburt H."/>
            <person name="Choi B.J."/>
            <person name="Kim J.M."/>
            <person name="Choi D.G."/>
            <person name="Jeon C.O."/>
        </authorList>
    </citation>
    <scope>NUCLEOTIDE SEQUENCE [LARGE SCALE GENOMIC DNA]</scope>
    <source>
        <strain evidence="4 5">G1-22</strain>
    </source>
</reference>